<dbReference type="RefSeq" id="WP_114134891.1">
    <property type="nucleotide sequence ID" value="NZ_CP068436.1"/>
</dbReference>
<dbReference type="InterPro" id="IPR001638">
    <property type="entry name" value="Solute-binding_3/MltF_N"/>
</dbReference>
<keyword evidence="2" id="KW-0813">Transport</keyword>
<proteinExistence type="inferred from homology"/>
<name>A0A367PB60_CUPNE</name>
<evidence type="ECO:0000313" key="7">
    <source>
        <dbReference type="Proteomes" id="UP000253501"/>
    </source>
</evidence>
<dbReference type="EMBL" id="QDHA01000084">
    <property type="protein sequence ID" value="RCJ05101.1"/>
    <property type="molecule type" value="Genomic_DNA"/>
</dbReference>
<evidence type="ECO:0000256" key="3">
    <source>
        <dbReference type="ARBA" id="ARBA00022729"/>
    </source>
</evidence>
<dbReference type="CDD" id="cd13692">
    <property type="entry name" value="PBP2_BztA"/>
    <property type="match status" value="1"/>
</dbReference>
<feature type="domain" description="Solute-binding protein family 3/N-terminal" evidence="5">
    <location>
        <begin position="42"/>
        <end position="270"/>
    </location>
</feature>
<dbReference type="GO" id="GO:0006865">
    <property type="term" value="P:amino acid transport"/>
    <property type="evidence" value="ECO:0007669"/>
    <property type="project" value="TreeGrafter"/>
</dbReference>
<comment type="similarity">
    <text evidence="1">Belongs to the bacterial solute-binding protein 3 family.</text>
</comment>
<dbReference type="PANTHER" id="PTHR30085:SF7">
    <property type="entry name" value="AMINO-ACID ABC TRANSPORTER-BINDING PROTEIN YHDW-RELATED"/>
    <property type="match status" value="1"/>
</dbReference>
<dbReference type="PANTHER" id="PTHR30085">
    <property type="entry name" value="AMINO ACID ABC TRANSPORTER PERMEASE"/>
    <property type="match status" value="1"/>
</dbReference>
<protein>
    <submittedName>
        <fullName evidence="6">Amino acid ABC transporter substrate-binding protein</fullName>
    </submittedName>
</protein>
<dbReference type="InterPro" id="IPR051455">
    <property type="entry name" value="Bact_solute-bind_prot3"/>
</dbReference>
<dbReference type="Gene3D" id="3.40.190.10">
    <property type="entry name" value="Periplasmic binding protein-like II"/>
    <property type="match status" value="2"/>
</dbReference>
<evidence type="ECO:0000256" key="2">
    <source>
        <dbReference type="ARBA" id="ARBA00022448"/>
    </source>
</evidence>
<evidence type="ECO:0000259" key="5">
    <source>
        <dbReference type="SMART" id="SM00062"/>
    </source>
</evidence>
<accession>A0A367PB60</accession>
<dbReference type="SMART" id="SM00062">
    <property type="entry name" value="PBPb"/>
    <property type="match status" value="1"/>
</dbReference>
<evidence type="ECO:0000256" key="1">
    <source>
        <dbReference type="ARBA" id="ARBA00010333"/>
    </source>
</evidence>
<feature type="signal peptide" evidence="4">
    <location>
        <begin position="1"/>
        <end position="28"/>
    </location>
</feature>
<comment type="caution">
    <text evidence="6">The sequence shown here is derived from an EMBL/GenBank/DDBJ whole genome shotgun (WGS) entry which is preliminary data.</text>
</comment>
<feature type="chain" id="PRO_5016638333" evidence="4">
    <location>
        <begin position="29"/>
        <end position="343"/>
    </location>
</feature>
<evidence type="ECO:0000256" key="4">
    <source>
        <dbReference type="SAM" id="SignalP"/>
    </source>
</evidence>
<sequence length="343" mass="36552">MSHLALAVRAVLLLCLLATGGMLSPAYAADGETLAGVRARGMLRCGVSEGVPGFSARDTSGRWTGLDADFCRAVAAATLGDAAKVTFIPLRASVRFPALNEGMVDLLARNTTWTLVREAALRVQFAGVLFYDAQAFLVPRAVQNVAALKGATVCVEKGTSTDDHVRSYSAENGLALKPLVYDSAAEARKAFYGGLCGAYAADASHLAAVRMQAPAGSESAVILPERIAKEPLGPALRGGDQSWATLVRWVLFSLLTAEELGVTRDNLQARLRDPAVRRALVADEEAGRSLGVDRDWTVRAVQSVGNYGEMFERNLGSGSALRLERGQNRLWTQGGLMYAPPMR</sequence>
<dbReference type="AlphaFoldDB" id="A0A367PB60"/>
<dbReference type="Proteomes" id="UP000253501">
    <property type="component" value="Unassembled WGS sequence"/>
</dbReference>
<keyword evidence="3 4" id="KW-0732">Signal</keyword>
<reference evidence="6 7" key="1">
    <citation type="submission" date="2018-04" db="EMBL/GenBank/DDBJ databases">
        <title>Cupriavidus necator CR12 genome sequencing and assembly.</title>
        <authorList>
            <person name="Ben Fekih I."/>
            <person name="Mazhar H.S."/>
            <person name="Bello S.K."/>
            <person name="Rensing C."/>
        </authorList>
    </citation>
    <scope>NUCLEOTIDE SEQUENCE [LARGE SCALE GENOMIC DNA]</scope>
    <source>
        <strain evidence="6 7">CR12</strain>
    </source>
</reference>
<evidence type="ECO:0000313" key="6">
    <source>
        <dbReference type="EMBL" id="RCJ05101.1"/>
    </source>
</evidence>
<organism evidence="6 7">
    <name type="scientific">Cupriavidus necator</name>
    <name type="common">Alcaligenes eutrophus</name>
    <name type="synonym">Ralstonia eutropha</name>
    <dbReference type="NCBI Taxonomy" id="106590"/>
    <lineage>
        <taxon>Bacteria</taxon>
        <taxon>Pseudomonadati</taxon>
        <taxon>Pseudomonadota</taxon>
        <taxon>Betaproteobacteria</taxon>
        <taxon>Burkholderiales</taxon>
        <taxon>Burkholderiaceae</taxon>
        <taxon>Cupriavidus</taxon>
    </lineage>
</organism>
<gene>
    <name evidence="6" type="ORF">DDK22_28730</name>
</gene>
<dbReference type="Pfam" id="PF00497">
    <property type="entry name" value="SBP_bac_3"/>
    <property type="match status" value="1"/>
</dbReference>
<dbReference type="SUPFAM" id="SSF53850">
    <property type="entry name" value="Periplasmic binding protein-like II"/>
    <property type="match status" value="1"/>
</dbReference>